<dbReference type="Pfam" id="PF01715">
    <property type="entry name" value="IPPT"/>
    <property type="match status" value="1"/>
</dbReference>
<dbReference type="GO" id="GO:0005681">
    <property type="term" value="C:spliceosomal complex"/>
    <property type="evidence" value="ECO:0007669"/>
    <property type="project" value="UniProtKB-KW"/>
</dbReference>
<dbReference type="Proteomes" id="UP001215151">
    <property type="component" value="Unassembled WGS sequence"/>
</dbReference>
<dbReference type="Gene3D" id="1.10.20.140">
    <property type="match status" value="1"/>
</dbReference>
<evidence type="ECO:0000256" key="4">
    <source>
        <dbReference type="ARBA" id="ARBA00022728"/>
    </source>
</evidence>
<dbReference type="HAMAP" id="MF_00185">
    <property type="entry name" value="IPP_trans"/>
    <property type="match status" value="1"/>
</dbReference>
<dbReference type="EMBL" id="JAPEVG010000541">
    <property type="protein sequence ID" value="KAJ8457623.1"/>
    <property type="molecule type" value="Genomic_DNA"/>
</dbReference>
<dbReference type="Gene3D" id="3.30.160.60">
    <property type="entry name" value="Classic Zinc Finger"/>
    <property type="match status" value="1"/>
</dbReference>
<keyword evidence="5" id="KW-0508">mRNA splicing</keyword>
<organism evidence="8 9">
    <name type="scientific">Trametes cubensis</name>
    <dbReference type="NCBI Taxonomy" id="1111947"/>
    <lineage>
        <taxon>Eukaryota</taxon>
        <taxon>Fungi</taxon>
        <taxon>Dikarya</taxon>
        <taxon>Basidiomycota</taxon>
        <taxon>Agaricomycotina</taxon>
        <taxon>Agaricomycetes</taxon>
        <taxon>Polyporales</taxon>
        <taxon>Polyporaceae</taxon>
        <taxon>Trametes</taxon>
    </lineage>
</organism>
<feature type="region of interest" description="Disordered" evidence="7">
    <location>
        <begin position="183"/>
        <end position="210"/>
    </location>
</feature>
<dbReference type="Gene3D" id="3.40.50.300">
    <property type="entry name" value="P-loop containing nucleotide triphosphate hydrolases"/>
    <property type="match status" value="1"/>
</dbReference>
<evidence type="ECO:0000313" key="9">
    <source>
        <dbReference type="Proteomes" id="UP001215151"/>
    </source>
</evidence>
<feature type="compositionally biased region" description="Basic and acidic residues" evidence="7">
    <location>
        <begin position="183"/>
        <end position="208"/>
    </location>
</feature>
<accession>A0AAD7TIQ7</accession>
<keyword evidence="6" id="KW-0539">Nucleus</keyword>
<feature type="region of interest" description="Disordered" evidence="7">
    <location>
        <begin position="669"/>
        <end position="702"/>
    </location>
</feature>
<comment type="similarity">
    <text evidence="2">Belongs to the PRP38 family.</text>
</comment>
<dbReference type="GO" id="GO:0006397">
    <property type="term" value="P:mRNA processing"/>
    <property type="evidence" value="ECO:0007669"/>
    <property type="project" value="UniProtKB-KW"/>
</dbReference>
<keyword evidence="4" id="KW-0747">Spliceosome</keyword>
<dbReference type="AlphaFoldDB" id="A0AAD7TIQ7"/>
<keyword evidence="9" id="KW-1185">Reference proteome</keyword>
<name>A0AAD7TIQ7_9APHY</name>
<evidence type="ECO:0000256" key="5">
    <source>
        <dbReference type="ARBA" id="ARBA00023187"/>
    </source>
</evidence>
<proteinExistence type="inferred from homology"/>
<dbReference type="GO" id="GO:0008033">
    <property type="term" value="P:tRNA processing"/>
    <property type="evidence" value="ECO:0007669"/>
    <property type="project" value="InterPro"/>
</dbReference>
<evidence type="ECO:0000256" key="3">
    <source>
        <dbReference type="ARBA" id="ARBA00022664"/>
    </source>
</evidence>
<dbReference type="PANTHER" id="PTHR23142">
    <property type="entry name" value="PRE-MRNA-SPLICING FACTOR 38A-RELATED"/>
    <property type="match status" value="1"/>
</dbReference>
<dbReference type="Pfam" id="PF03371">
    <property type="entry name" value="PRP38"/>
    <property type="match status" value="1"/>
</dbReference>
<dbReference type="GO" id="GO:0052381">
    <property type="term" value="F:tRNA dimethylallyltransferase activity"/>
    <property type="evidence" value="ECO:0007669"/>
    <property type="project" value="InterPro"/>
</dbReference>
<gene>
    <name evidence="8" type="ORF">ONZ51_g11418</name>
</gene>
<dbReference type="InterPro" id="IPR005037">
    <property type="entry name" value="PRP38"/>
</dbReference>
<evidence type="ECO:0000256" key="6">
    <source>
        <dbReference type="ARBA" id="ARBA00023242"/>
    </source>
</evidence>
<dbReference type="InterPro" id="IPR018022">
    <property type="entry name" value="IPT"/>
</dbReference>
<evidence type="ECO:0000256" key="7">
    <source>
        <dbReference type="SAM" id="MobiDB-lite"/>
    </source>
</evidence>
<evidence type="ECO:0000313" key="8">
    <source>
        <dbReference type="EMBL" id="KAJ8457623.1"/>
    </source>
</evidence>
<reference evidence="8" key="1">
    <citation type="submission" date="2022-11" db="EMBL/GenBank/DDBJ databases">
        <title>Genome Sequence of Cubamyces cubensis.</title>
        <authorList>
            <person name="Buettner E."/>
        </authorList>
    </citation>
    <scope>NUCLEOTIDE SEQUENCE</scope>
    <source>
        <strain evidence="8">MPL-01</strain>
    </source>
</reference>
<dbReference type="InterPro" id="IPR027417">
    <property type="entry name" value="P-loop_NTPase"/>
</dbReference>
<protein>
    <recommendedName>
        <fullName evidence="10">Pre-mRNA-splicing factor 38</fullName>
    </recommendedName>
</protein>
<comment type="caution">
    <text evidence="8">The sequence shown here is derived from an EMBL/GenBank/DDBJ whole genome shotgun (WGS) entry which is preliminary data.</text>
</comment>
<sequence>MANTTVRGAVAIHGQNPQYLVESVIRNRIYESAYWKEHCFALTAETIIDKAIELKAIGGVYGNQKPTEFLCLLLKLLQIQPEKEILLEYLQADEFKYLRALAAMYIRMTFRPVDVYEVLEPLLKDYRKLRYRGMNGYSIIHMDEFVDSLLVDERVCDLILPRITKRDVLEDLGEIGPRKSRLLDAMEGKSEHGSDRSRSRSSDRRCISSEKNTNIHTEYDVLEAPGSPLAKGGHVHPYNGARIINADSMQVYVGMDVITNKVPYGERCGVEHLLMDYKKPGEQLTGPEWIADAIKVIDETHARNQVPIVVGGTSYWIQHLIFPERMASLEKAGQDSAESDDRWPPSESLRNALAALPPEMLNLFDNLPEQAPIADEDPAMCHKLHDLLMSLDQLVAQRWHWRDSRKVLTSLRTIQENRRLASEVIAEQSQTIPTPRYRTLCFWLYAKPDILKPRLDERVDQMIEQGLLNEIRTLRAIASEGTATSTNDILSPTPNAGKRMDYTLGIYQAIGYKEFHDYLSSPSLSDAAFREAVEQMKLGTRRYAKRQVTWIRNKLLPAVNAANAASQAEIGSPVVPTYLLDATELGDAWKSNVHDVAERITHDFLEGKALPDPKTLSPTAAEMLTVRERPTDPLAVLAANQRRVCEICTVDSTQPVMVDGGAWETHIRSKGHRWMTGKDARDRRRRQESRGRRDEGESNQTP</sequence>
<evidence type="ECO:0008006" key="10">
    <source>
        <dbReference type="Google" id="ProtNLM"/>
    </source>
</evidence>
<evidence type="ECO:0000256" key="1">
    <source>
        <dbReference type="ARBA" id="ARBA00004123"/>
    </source>
</evidence>
<keyword evidence="3" id="KW-0507">mRNA processing</keyword>
<dbReference type="GO" id="GO:0008380">
    <property type="term" value="P:RNA splicing"/>
    <property type="evidence" value="ECO:0007669"/>
    <property type="project" value="UniProtKB-KW"/>
</dbReference>
<evidence type="ECO:0000256" key="2">
    <source>
        <dbReference type="ARBA" id="ARBA00006164"/>
    </source>
</evidence>
<comment type="subcellular location">
    <subcellularLocation>
        <location evidence="1">Nucleus</location>
    </subcellularLocation>
</comment>